<proteinExistence type="predicted"/>
<reference evidence="3" key="1">
    <citation type="submission" date="2019-08" db="EMBL/GenBank/DDBJ databases">
        <title>The improved chromosome-level genome for the pearl oyster Pinctada fucata martensii using PacBio sequencing and Hi-C.</title>
        <authorList>
            <person name="Zheng Z."/>
        </authorList>
    </citation>
    <scope>NUCLEOTIDE SEQUENCE</scope>
    <source>
        <strain evidence="3">ZZ-2019</strain>
        <tissue evidence="3">Adductor muscle</tissue>
    </source>
</reference>
<dbReference type="CDD" id="cd12086">
    <property type="entry name" value="DD_cGKI-beta"/>
    <property type="match status" value="1"/>
</dbReference>
<gene>
    <name evidence="3" type="ORF">FSP39_024472</name>
</gene>
<evidence type="ECO:0000256" key="1">
    <source>
        <dbReference type="SAM" id="Coils"/>
    </source>
</evidence>
<accession>A0AA88XUP1</accession>
<name>A0AA88XUP1_PINIB</name>
<evidence type="ECO:0000313" key="3">
    <source>
        <dbReference type="EMBL" id="KAK3092018.1"/>
    </source>
</evidence>
<comment type="caution">
    <text evidence="3">The sequence shown here is derived from an EMBL/GenBank/DDBJ whole genome shotgun (WGS) entry which is preliminary data.</text>
</comment>
<evidence type="ECO:0000313" key="4">
    <source>
        <dbReference type="Proteomes" id="UP001186944"/>
    </source>
</evidence>
<dbReference type="Gene3D" id="1.20.5.170">
    <property type="match status" value="1"/>
</dbReference>
<evidence type="ECO:0000259" key="2">
    <source>
        <dbReference type="Pfam" id="PF16808"/>
    </source>
</evidence>
<keyword evidence="4" id="KW-1185">Reference proteome</keyword>
<keyword evidence="1" id="KW-0175">Coiled coil</keyword>
<dbReference type="EMBL" id="VSWD01000010">
    <property type="protein sequence ID" value="KAK3092018.1"/>
    <property type="molecule type" value="Genomic_DNA"/>
</dbReference>
<dbReference type="Proteomes" id="UP001186944">
    <property type="component" value="Unassembled WGS sequence"/>
</dbReference>
<dbReference type="AlphaFoldDB" id="A0AA88XUP1"/>
<dbReference type="InterPro" id="IPR031831">
    <property type="entry name" value="PKcGMP_CC"/>
</dbReference>
<dbReference type="Pfam" id="PF16808">
    <property type="entry name" value="PKcGMP_CC"/>
    <property type="match status" value="1"/>
</dbReference>
<feature type="coiled-coil region" evidence="1">
    <location>
        <begin position="43"/>
        <end position="84"/>
    </location>
</feature>
<protein>
    <recommendedName>
        <fullName evidence="2">cGMP-dependent protein kinase N-terminal coiled-coil domain-containing protein</fullName>
    </recommendedName>
</protein>
<organism evidence="3 4">
    <name type="scientific">Pinctada imbricata</name>
    <name type="common">Atlantic pearl-oyster</name>
    <name type="synonym">Pinctada martensii</name>
    <dbReference type="NCBI Taxonomy" id="66713"/>
    <lineage>
        <taxon>Eukaryota</taxon>
        <taxon>Metazoa</taxon>
        <taxon>Spiralia</taxon>
        <taxon>Lophotrochozoa</taxon>
        <taxon>Mollusca</taxon>
        <taxon>Bivalvia</taxon>
        <taxon>Autobranchia</taxon>
        <taxon>Pteriomorphia</taxon>
        <taxon>Pterioida</taxon>
        <taxon>Pterioidea</taxon>
        <taxon>Pteriidae</taxon>
        <taxon>Pinctada</taxon>
    </lineage>
</organism>
<feature type="domain" description="cGMP-dependent protein kinase N-terminal coiled-coil" evidence="2">
    <location>
        <begin position="41"/>
        <end position="75"/>
    </location>
</feature>
<sequence>MPCSGFEGMPYDDYKRRSVSIEFQDMGSLRDLQLALRLKIEELHQRDELIDELETELDQKDEMIERLQNEIEKYRAVLKSTTEQARKQTTMYRERSKRCAISAEPAKFGSILNLYKTKRVVKPCS</sequence>